<gene>
    <name evidence="4" type="ORF">LOTGIDRAFT_172407</name>
</gene>
<dbReference type="InterPro" id="IPR036770">
    <property type="entry name" value="Ankyrin_rpt-contain_sf"/>
</dbReference>
<dbReference type="SMART" id="SM00248">
    <property type="entry name" value="ANK"/>
    <property type="match status" value="3"/>
</dbReference>
<feature type="repeat" description="ANK" evidence="3">
    <location>
        <begin position="101"/>
        <end position="123"/>
    </location>
</feature>
<dbReference type="PROSITE" id="PS50088">
    <property type="entry name" value="ANK_REPEAT"/>
    <property type="match status" value="2"/>
</dbReference>
<keyword evidence="1" id="KW-0677">Repeat</keyword>
<dbReference type="PANTHER" id="PTHR24173">
    <property type="entry name" value="ANKYRIN REPEAT CONTAINING"/>
    <property type="match status" value="1"/>
</dbReference>
<dbReference type="SUPFAM" id="SSF48403">
    <property type="entry name" value="Ankyrin repeat"/>
    <property type="match status" value="1"/>
</dbReference>
<dbReference type="RefSeq" id="XP_009047534.1">
    <property type="nucleotide sequence ID" value="XM_009049286.1"/>
</dbReference>
<accession>V4CHZ1</accession>
<evidence type="ECO:0000313" key="5">
    <source>
        <dbReference type="Proteomes" id="UP000030746"/>
    </source>
</evidence>
<protein>
    <submittedName>
        <fullName evidence="4">Uncharacterized protein</fullName>
    </submittedName>
</protein>
<dbReference type="OMA" id="YVGRTEC"/>
<proteinExistence type="predicted"/>
<keyword evidence="5" id="KW-1185">Reference proteome</keyword>
<evidence type="ECO:0000313" key="4">
    <source>
        <dbReference type="EMBL" id="ESP01760.1"/>
    </source>
</evidence>
<feature type="repeat" description="ANK" evidence="3">
    <location>
        <begin position="136"/>
        <end position="168"/>
    </location>
</feature>
<evidence type="ECO:0000256" key="2">
    <source>
        <dbReference type="ARBA" id="ARBA00023043"/>
    </source>
</evidence>
<name>V4CHZ1_LOTGI</name>
<sequence>MSGNLAADSQTITMNSETDDEDDCGFLGYGYEDLTFLEACLENDIDCIQSIVEENPTEDELNERDRSGRTGMSHICAIGLFQAIDILSDAPEIDINIPDKEGNSPLIFAAQAGHTDVVRLLLQEYKGIRIDQCNKLGFTALMKAAIQGRTDCARLLLYAGADPKLRDYGRKLCAEEWALYCGRKDCSEAIAKFSNTKRFIQRNKLCQGNERCSSVPDLASDAFSNTSPQQRQSHKRQSLRKKIKKMLPCNNETMGLNLVVGEPNNPFAVIARCVSSPALPGVMSPVNSPPSLRRPVSADDIPRVEVTIPYDEEEFLARQRELGIPKGRRHRKCVFVH</sequence>
<evidence type="ECO:0000256" key="1">
    <source>
        <dbReference type="ARBA" id="ARBA00022737"/>
    </source>
</evidence>
<dbReference type="HOGENOM" id="CLU_809459_0_0_1"/>
<dbReference type="Proteomes" id="UP000030746">
    <property type="component" value="Unassembled WGS sequence"/>
</dbReference>
<evidence type="ECO:0000256" key="3">
    <source>
        <dbReference type="PROSITE-ProRule" id="PRU00023"/>
    </source>
</evidence>
<dbReference type="AlphaFoldDB" id="V4CHZ1"/>
<dbReference type="OrthoDB" id="5406014at2759"/>
<dbReference type="GeneID" id="20242084"/>
<dbReference type="InterPro" id="IPR002110">
    <property type="entry name" value="Ankyrin_rpt"/>
</dbReference>
<dbReference type="EMBL" id="KB200385">
    <property type="protein sequence ID" value="ESP01760.1"/>
    <property type="molecule type" value="Genomic_DNA"/>
</dbReference>
<dbReference type="PROSITE" id="PS50297">
    <property type="entry name" value="ANK_REP_REGION"/>
    <property type="match status" value="2"/>
</dbReference>
<reference evidence="4 5" key="1">
    <citation type="journal article" date="2013" name="Nature">
        <title>Insights into bilaterian evolution from three spiralian genomes.</title>
        <authorList>
            <person name="Simakov O."/>
            <person name="Marletaz F."/>
            <person name="Cho S.J."/>
            <person name="Edsinger-Gonzales E."/>
            <person name="Havlak P."/>
            <person name="Hellsten U."/>
            <person name="Kuo D.H."/>
            <person name="Larsson T."/>
            <person name="Lv J."/>
            <person name="Arendt D."/>
            <person name="Savage R."/>
            <person name="Osoegawa K."/>
            <person name="de Jong P."/>
            <person name="Grimwood J."/>
            <person name="Chapman J.A."/>
            <person name="Shapiro H."/>
            <person name="Aerts A."/>
            <person name="Otillar R.P."/>
            <person name="Terry A.Y."/>
            <person name="Boore J.L."/>
            <person name="Grigoriev I.V."/>
            <person name="Lindberg D.R."/>
            <person name="Seaver E.C."/>
            <person name="Weisblat D.A."/>
            <person name="Putnam N.H."/>
            <person name="Rokhsar D.S."/>
        </authorList>
    </citation>
    <scope>NUCLEOTIDE SEQUENCE [LARGE SCALE GENOMIC DNA]</scope>
</reference>
<dbReference type="PANTHER" id="PTHR24173:SF40">
    <property type="entry name" value="AGAP006757-PA"/>
    <property type="match status" value="1"/>
</dbReference>
<organism evidence="4 5">
    <name type="scientific">Lottia gigantea</name>
    <name type="common">Giant owl limpet</name>
    <dbReference type="NCBI Taxonomy" id="225164"/>
    <lineage>
        <taxon>Eukaryota</taxon>
        <taxon>Metazoa</taxon>
        <taxon>Spiralia</taxon>
        <taxon>Lophotrochozoa</taxon>
        <taxon>Mollusca</taxon>
        <taxon>Gastropoda</taxon>
        <taxon>Patellogastropoda</taxon>
        <taxon>Lottioidea</taxon>
        <taxon>Lottiidae</taxon>
        <taxon>Lottia</taxon>
    </lineage>
</organism>
<dbReference type="KEGG" id="lgi:LOTGIDRAFT_172407"/>
<dbReference type="Gene3D" id="1.25.40.20">
    <property type="entry name" value="Ankyrin repeat-containing domain"/>
    <property type="match status" value="1"/>
</dbReference>
<dbReference type="CTD" id="20242084"/>
<dbReference type="Pfam" id="PF12796">
    <property type="entry name" value="Ank_2"/>
    <property type="match status" value="1"/>
</dbReference>
<keyword evidence="2 3" id="KW-0040">ANK repeat</keyword>
<dbReference type="STRING" id="225164.V4CHZ1"/>